<keyword evidence="3" id="KW-1185">Reference proteome</keyword>
<feature type="compositionally biased region" description="Acidic residues" evidence="1">
    <location>
        <begin position="55"/>
        <end position="64"/>
    </location>
</feature>
<protein>
    <submittedName>
        <fullName evidence="2">Uncharacterized protein</fullName>
    </submittedName>
</protein>
<feature type="region of interest" description="Disordered" evidence="1">
    <location>
        <begin position="1"/>
        <end position="95"/>
    </location>
</feature>
<proteinExistence type="predicted"/>
<reference evidence="2" key="1">
    <citation type="submission" date="2021-01" db="EMBL/GenBank/DDBJ databases">
        <title>Phytophthora aleatoria, a newly-described species from Pinus radiata is distinct from Phytophthora cactorum isolates based on comparative genomics.</title>
        <authorList>
            <person name="Mcdougal R."/>
            <person name="Panda P."/>
            <person name="Williams N."/>
            <person name="Studholme D.J."/>
        </authorList>
    </citation>
    <scope>NUCLEOTIDE SEQUENCE</scope>
    <source>
        <strain evidence="2">NZFS 4037</strain>
    </source>
</reference>
<dbReference type="EMBL" id="JAENGY010000117">
    <property type="protein sequence ID" value="KAG6973149.1"/>
    <property type="molecule type" value="Genomic_DNA"/>
</dbReference>
<organism evidence="2 3">
    <name type="scientific">Phytophthora aleatoria</name>
    <dbReference type="NCBI Taxonomy" id="2496075"/>
    <lineage>
        <taxon>Eukaryota</taxon>
        <taxon>Sar</taxon>
        <taxon>Stramenopiles</taxon>
        <taxon>Oomycota</taxon>
        <taxon>Peronosporomycetes</taxon>
        <taxon>Peronosporales</taxon>
        <taxon>Peronosporaceae</taxon>
        <taxon>Phytophthora</taxon>
    </lineage>
</organism>
<evidence type="ECO:0000313" key="3">
    <source>
        <dbReference type="Proteomes" id="UP000709295"/>
    </source>
</evidence>
<accession>A0A8J5JA77</accession>
<evidence type="ECO:0000313" key="2">
    <source>
        <dbReference type="EMBL" id="KAG6973149.1"/>
    </source>
</evidence>
<sequence length="586" mass="64995">MRADPAVSKRLQQAAEQLQDAIRSARKRRQSVGDAGESLSGKAWQLPPTVLQTPEQDEYEDDMIEAPQQESLDEKVESDGTSLASGSMLQTPTKGEAEMRAVEVVHDEPDRRNAMESDMRKALDWMQRDVERQARENRAVRETLARAIHDITDVVADFVDKKAANVLVLTAAAATGVSPETDNNASMVQLAPDKVDELVGLWDDALVSWREQNVVEKQELMEGFTLFEEECLARMKAGETSHKLEQERLALEANQQQMVWEDYTSSLRQKLESANSVIESLQAQKLELLEGRMQDVLQQVACDHEQFEYEQAKWALEKRQQREKYDEVLDASVKVLKVLIIREKLMKKNERAQKRVNEECQEKQLELACQAATLQGITTEIMQQSAMVLLVLQQLAVLKSNTSQLQDKSSTWTLPAKPVQMKSMIKRLKKIETATKASSPNAMHSAIQLLQLLLVALPAVANAGGCVTKACTLDCTLDCQPGKTCVVQTVTCIRAPCPPIQTCVATFSGSKGSNGVEGSPACTMECGDFQECRIYEPNGSEYCADVCAEGRCPEGFTCELQEVQCIRAPCPPVATCNNATGTQSDY</sequence>
<comment type="caution">
    <text evidence="2">The sequence shown here is derived from an EMBL/GenBank/DDBJ whole genome shotgun (WGS) entry which is preliminary data.</text>
</comment>
<gene>
    <name evidence="2" type="ORF">JG688_00003658</name>
</gene>
<name>A0A8J5JA77_9STRA</name>
<dbReference type="Proteomes" id="UP000709295">
    <property type="component" value="Unassembled WGS sequence"/>
</dbReference>
<feature type="compositionally biased region" description="Polar residues" evidence="1">
    <location>
        <begin position="79"/>
        <end position="93"/>
    </location>
</feature>
<dbReference type="AlphaFoldDB" id="A0A8J5JA77"/>
<evidence type="ECO:0000256" key="1">
    <source>
        <dbReference type="SAM" id="MobiDB-lite"/>
    </source>
</evidence>